<protein>
    <submittedName>
        <fullName evidence="1">Uncharacterized protein</fullName>
    </submittedName>
</protein>
<gene>
    <name evidence="1" type="ORF">Bpfe_019357</name>
</gene>
<name>A0AAD8BB04_BIOPF</name>
<keyword evidence="2" id="KW-1185">Reference proteome</keyword>
<evidence type="ECO:0000313" key="2">
    <source>
        <dbReference type="Proteomes" id="UP001233172"/>
    </source>
</evidence>
<organism evidence="1 2">
    <name type="scientific">Biomphalaria pfeifferi</name>
    <name type="common">Bloodfluke planorb</name>
    <name type="synonym">Freshwater snail</name>
    <dbReference type="NCBI Taxonomy" id="112525"/>
    <lineage>
        <taxon>Eukaryota</taxon>
        <taxon>Metazoa</taxon>
        <taxon>Spiralia</taxon>
        <taxon>Lophotrochozoa</taxon>
        <taxon>Mollusca</taxon>
        <taxon>Gastropoda</taxon>
        <taxon>Heterobranchia</taxon>
        <taxon>Euthyneura</taxon>
        <taxon>Panpulmonata</taxon>
        <taxon>Hygrophila</taxon>
        <taxon>Lymnaeoidea</taxon>
        <taxon>Planorbidae</taxon>
        <taxon>Biomphalaria</taxon>
    </lineage>
</organism>
<evidence type="ECO:0000313" key="1">
    <source>
        <dbReference type="EMBL" id="KAK0051239.1"/>
    </source>
</evidence>
<proteinExistence type="predicted"/>
<dbReference type="AlphaFoldDB" id="A0AAD8BB04"/>
<dbReference type="Proteomes" id="UP001233172">
    <property type="component" value="Unassembled WGS sequence"/>
</dbReference>
<reference evidence="1" key="2">
    <citation type="submission" date="2023-04" db="EMBL/GenBank/DDBJ databases">
        <authorList>
            <person name="Bu L."/>
            <person name="Lu L."/>
            <person name="Laidemitt M.R."/>
            <person name="Zhang S.M."/>
            <person name="Mutuku M."/>
            <person name="Mkoji G."/>
            <person name="Steinauer M."/>
            <person name="Loker E.S."/>
        </authorList>
    </citation>
    <scope>NUCLEOTIDE SEQUENCE</scope>
    <source>
        <strain evidence="1">KasaAsao</strain>
        <tissue evidence="1">Whole Snail</tissue>
    </source>
</reference>
<accession>A0AAD8BB04</accession>
<reference evidence="1" key="1">
    <citation type="journal article" date="2023" name="PLoS Negl. Trop. Dis.">
        <title>A genome sequence for Biomphalaria pfeifferi, the major vector snail for the human-infecting parasite Schistosoma mansoni.</title>
        <authorList>
            <person name="Bu L."/>
            <person name="Lu L."/>
            <person name="Laidemitt M.R."/>
            <person name="Zhang S.M."/>
            <person name="Mutuku M."/>
            <person name="Mkoji G."/>
            <person name="Steinauer M."/>
            <person name="Loker E.S."/>
        </authorList>
    </citation>
    <scope>NUCLEOTIDE SEQUENCE</scope>
    <source>
        <strain evidence="1">KasaAsao</strain>
    </source>
</reference>
<sequence length="70" mass="7905">MVRMLRTAVCGRKKQMSESQILLRSKEEGGRSLLVISKVMEIIYSPAWTGALKVGQTPVFLGHNLHRHTE</sequence>
<dbReference type="EMBL" id="JASAOG010000106">
    <property type="protein sequence ID" value="KAK0051239.1"/>
    <property type="molecule type" value="Genomic_DNA"/>
</dbReference>
<comment type="caution">
    <text evidence="1">The sequence shown here is derived from an EMBL/GenBank/DDBJ whole genome shotgun (WGS) entry which is preliminary data.</text>
</comment>